<feature type="domain" description="Integrase catalytic" evidence="1">
    <location>
        <begin position="4"/>
        <end position="108"/>
    </location>
</feature>
<dbReference type="Gene3D" id="3.30.420.10">
    <property type="entry name" value="Ribonuclease H-like superfamily/Ribonuclease H"/>
    <property type="match status" value="1"/>
</dbReference>
<dbReference type="GO" id="GO:0015074">
    <property type="term" value="P:DNA integration"/>
    <property type="evidence" value="ECO:0007669"/>
    <property type="project" value="InterPro"/>
</dbReference>
<dbReference type="PANTHER" id="PTHR35046">
    <property type="entry name" value="ZINC KNUCKLE (CCHC-TYPE) FAMILY PROTEIN"/>
    <property type="match status" value="1"/>
</dbReference>
<dbReference type="SUPFAM" id="SSF53098">
    <property type="entry name" value="Ribonuclease H-like"/>
    <property type="match status" value="1"/>
</dbReference>
<dbReference type="InterPro" id="IPR012337">
    <property type="entry name" value="RNaseH-like_sf"/>
</dbReference>
<organism evidence="2 3">
    <name type="scientific">Solanum verrucosum</name>
    <dbReference type="NCBI Taxonomy" id="315347"/>
    <lineage>
        <taxon>Eukaryota</taxon>
        <taxon>Viridiplantae</taxon>
        <taxon>Streptophyta</taxon>
        <taxon>Embryophyta</taxon>
        <taxon>Tracheophyta</taxon>
        <taxon>Spermatophyta</taxon>
        <taxon>Magnoliopsida</taxon>
        <taxon>eudicotyledons</taxon>
        <taxon>Gunneridae</taxon>
        <taxon>Pentapetalae</taxon>
        <taxon>asterids</taxon>
        <taxon>lamiids</taxon>
        <taxon>Solanales</taxon>
        <taxon>Solanaceae</taxon>
        <taxon>Solanoideae</taxon>
        <taxon>Solaneae</taxon>
        <taxon>Solanum</taxon>
    </lineage>
</organism>
<evidence type="ECO:0000259" key="1">
    <source>
        <dbReference type="PROSITE" id="PS50994"/>
    </source>
</evidence>
<name>A0AAF0PYL6_SOLVR</name>
<dbReference type="InterPro" id="IPR001584">
    <property type="entry name" value="Integrase_cat-core"/>
</dbReference>
<dbReference type="EMBL" id="CP133613">
    <property type="protein sequence ID" value="WMV13453.1"/>
    <property type="molecule type" value="Genomic_DNA"/>
</dbReference>
<gene>
    <name evidence="2" type="ORF">MTR67_006838</name>
</gene>
<evidence type="ECO:0000313" key="3">
    <source>
        <dbReference type="Proteomes" id="UP001234989"/>
    </source>
</evidence>
<keyword evidence="3" id="KW-1185">Reference proteome</keyword>
<protein>
    <recommendedName>
        <fullName evidence="1">Integrase catalytic domain-containing protein</fullName>
    </recommendedName>
</protein>
<dbReference type="PANTHER" id="PTHR35046:SF26">
    <property type="entry name" value="RNA-DIRECTED DNA POLYMERASE"/>
    <property type="match status" value="1"/>
</dbReference>
<dbReference type="InterPro" id="IPR036397">
    <property type="entry name" value="RNaseH_sf"/>
</dbReference>
<dbReference type="Proteomes" id="UP001234989">
    <property type="component" value="Chromosome 2"/>
</dbReference>
<accession>A0AAF0PYL6</accession>
<dbReference type="GO" id="GO:0003676">
    <property type="term" value="F:nucleic acid binding"/>
    <property type="evidence" value="ECO:0007669"/>
    <property type="project" value="InterPro"/>
</dbReference>
<dbReference type="AlphaFoldDB" id="A0AAF0PYL6"/>
<proteinExistence type="predicted"/>
<dbReference type="PROSITE" id="PS50994">
    <property type="entry name" value="INTEGRASE"/>
    <property type="match status" value="1"/>
</dbReference>
<evidence type="ECO:0000313" key="2">
    <source>
        <dbReference type="EMBL" id="WMV13453.1"/>
    </source>
</evidence>
<sequence length="108" mass="12370">MTQEINIPTWKWEVINMDLITDLPRTRIQHDSIWVIVDRVTKSAHFLAVKTTDSAEDYAKLYMNDIVRFHGVPLSIISGEGSQLTSNFWKSFLKDLGTQANLSTTFNP</sequence>
<reference evidence="2" key="1">
    <citation type="submission" date="2023-08" db="EMBL/GenBank/DDBJ databases">
        <title>A de novo genome assembly of Solanum verrucosum Schlechtendal, a Mexican diploid species geographically isolated from the other diploid A-genome species in potato relatives.</title>
        <authorList>
            <person name="Hosaka K."/>
        </authorList>
    </citation>
    <scope>NUCLEOTIDE SEQUENCE</scope>
    <source>
        <tissue evidence="2">Young leaves</tissue>
    </source>
</reference>